<comment type="similarity">
    <text evidence="2">Belongs to the complex I subunit 4 family.</text>
</comment>
<dbReference type="GO" id="GO:0048039">
    <property type="term" value="F:ubiquinone binding"/>
    <property type="evidence" value="ECO:0007669"/>
    <property type="project" value="TreeGrafter"/>
</dbReference>
<dbReference type="PRINTS" id="PR01437">
    <property type="entry name" value="NUOXDRDTASE4"/>
</dbReference>
<feature type="transmembrane region" description="Helical" evidence="6">
    <location>
        <begin position="38"/>
        <end position="57"/>
    </location>
</feature>
<gene>
    <name evidence="8" type="ORF">METZ01_LOCUS179562</name>
</gene>
<keyword evidence="3 6" id="KW-0812">Transmembrane</keyword>
<comment type="subcellular location">
    <subcellularLocation>
        <location evidence="1">Membrane</location>
        <topology evidence="1">Multi-pass membrane protein</topology>
    </subcellularLocation>
</comment>
<feature type="transmembrane region" description="Helical" evidence="6">
    <location>
        <begin position="90"/>
        <end position="110"/>
    </location>
</feature>
<dbReference type="GO" id="GO:0003954">
    <property type="term" value="F:NADH dehydrogenase activity"/>
    <property type="evidence" value="ECO:0007669"/>
    <property type="project" value="TreeGrafter"/>
</dbReference>
<dbReference type="AlphaFoldDB" id="A0A382CKG7"/>
<dbReference type="NCBIfam" id="TIGR01972">
    <property type="entry name" value="NDH_I_M"/>
    <property type="match status" value="1"/>
</dbReference>
<keyword evidence="5 6" id="KW-0472">Membrane</keyword>
<feature type="domain" description="NADH:quinone oxidoreductase/Mrp antiporter transmembrane" evidence="7">
    <location>
        <begin position="137"/>
        <end position="398"/>
    </location>
</feature>
<feature type="transmembrane region" description="Helical" evidence="6">
    <location>
        <begin position="117"/>
        <end position="135"/>
    </location>
</feature>
<evidence type="ECO:0000256" key="4">
    <source>
        <dbReference type="ARBA" id="ARBA00022989"/>
    </source>
</evidence>
<evidence type="ECO:0000256" key="2">
    <source>
        <dbReference type="ARBA" id="ARBA00009025"/>
    </source>
</evidence>
<proteinExistence type="inferred from homology"/>
<feature type="transmembrane region" description="Helical" evidence="6">
    <location>
        <begin position="288"/>
        <end position="306"/>
    </location>
</feature>
<evidence type="ECO:0000313" key="8">
    <source>
        <dbReference type="EMBL" id="SVB26708.1"/>
    </source>
</evidence>
<dbReference type="Pfam" id="PF00361">
    <property type="entry name" value="Proton_antipo_M"/>
    <property type="match status" value="1"/>
</dbReference>
<evidence type="ECO:0000256" key="5">
    <source>
        <dbReference type="ARBA" id="ARBA00023136"/>
    </source>
</evidence>
<dbReference type="PANTHER" id="PTHR43507:SF4">
    <property type="entry name" value="PROTON-TRANSLOCATING NADH-QUINONE OXIDOREDUCTASE, CHAIN M"/>
    <property type="match status" value="1"/>
</dbReference>
<protein>
    <recommendedName>
        <fullName evidence="7">NADH:quinone oxidoreductase/Mrp antiporter transmembrane domain-containing protein</fullName>
    </recommendedName>
</protein>
<evidence type="ECO:0000256" key="1">
    <source>
        <dbReference type="ARBA" id="ARBA00004141"/>
    </source>
</evidence>
<organism evidence="8">
    <name type="scientific">marine metagenome</name>
    <dbReference type="NCBI Taxonomy" id="408172"/>
    <lineage>
        <taxon>unclassified sequences</taxon>
        <taxon>metagenomes</taxon>
        <taxon>ecological metagenomes</taxon>
    </lineage>
</organism>
<feature type="transmembrane region" description="Helical" evidence="6">
    <location>
        <begin position="141"/>
        <end position="161"/>
    </location>
</feature>
<evidence type="ECO:0000256" key="3">
    <source>
        <dbReference type="ARBA" id="ARBA00022692"/>
    </source>
</evidence>
<feature type="non-terminal residue" evidence="8">
    <location>
        <position position="399"/>
    </location>
</feature>
<dbReference type="PANTHER" id="PTHR43507">
    <property type="entry name" value="NADH-UBIQUINONE OXIDOREDUCTASE CHAIN 4"/>
    <property type="match status" value="1"/>
</dbReference>
<feature type="transmembrane region" description="Helical" evidence="6">
    <location>
        <begin position="222"/>
        <end position="244"/>
    </location>
</feature>
<reference evidence="8" key="1">
    <citation type="submission" date="2018-05" db="EMBL/GenBank/DDBJ databases">
        <authorList>
            <person name="Lanie J.A."/>
            <person name="Ng W.-L."/>
            <person name="Kazmierczak K.M."/>
            <person name="Andrzejewski T.M."/>
            <person name="Davidsen T.M."/>
            <person name="Wayne K.J."/>
            <person name="Tettelin H."/>
            <person name="Glass J.I."/>
            <person name="Rusch D."/>
            <person name="Podicherti R."/>
            <person name="Tsui H.-C.T."/>
            <person name="Winkler M.E."/>
        </authorList>
    </citation>
    <scope>NUCLEOTIDE SEQUENCE</scope>
</reference>
<dbReference type="InterPro" id="IPR010227">
    <property type="entry name" value="NADH_Q_OxRdtase_chainM/4"/>
</dbReference>
<dbReference type="InterPro" id="IPR003918">
    <property type="entry name" value="NADH_UbQ_OxRdtase"/>
</dbReference>
<feature type="transmembrane region" description="Helical" evidence="6">
    <location>
        <begin position="12"/>
        <end position="31"/>
    </location>
</feature>
<evidence type="ECO:0000259" key="7">
    <source>
        <dbReference type="Pfam" id="PF00361"/>
    </source>
</evidence>
<keyword evidence="4 6" id="KW-1133">Transmembrane helix</keyword>
<name>A0A382CKG7_9ZZZZ</name>
<feature type="transmembrane region" description="Helical" evidence="6">
    <location>
        <begin position="382"/>
        <end position="398"/>
    </location>
</feature>
<dbReference type="GO" id="GO:0016020">
    <property type="term" value="C:membrane"/>
    <property type="evidence" value="ECO:0007669"/>
    <property type="project" value="UniProtKB-SubCell"/>
</dbReference>
<dbReference type="GO" id="GO:0008137">
    <property type="term" value="F:NADH dehydrogenase (ubiquinone) activity"/>
    <property type="evidence" value="ECO:0007669"/>
    <property type="project" value="InterPro"/>
</dbReference>
<dbReference type="GO" id="GO:0015990">
    <property type="term" value="P:electron transport coupled proton transport"/>
    <property type="evidence" value="ECO:0007669"/>
    <property type="project" value="TreeGrafter"/>
</dbReference>
<sequence length="399" mass="42194">MVMNFEEMLLLASVVVPIFVSLCLFAGVATTDKGAKNLAYFAFGIPFLAGLFLFVRFNGSFGPGYQFEVLFEQTGLHKMGITFHLGLNGVSSPLFAMAGVVGLAAGLAAIHSGTERLRLYLALLSLMQGGLMGLFASVDLFFYFLFHEFALVPTFLMIGLWGGRDRRGIALELTIYLTLGALISLGGLVALNVLVDADKFDFPSLSAALIEQGLGESTQSKIFGLLLLGFGILVALFPFHTWAPRGYGAAPTSVAMLHAGVLKKFGLYGLVQVAVPLLPAGAADWSQFLIWLALGNVLFVGFVTMAQTNLKSMVGYGSVMHMGYCFLGVAACSALGAGSAVMLMAAHGLSVALMFLLTTCVHRRCGTYEMDEMGGLGAKTPLLACFFAAAVLATIGLPG</sequence>
<dbReference type="EMBL" id="UINC01035001">
    <property type="protein sequence ID" value="SVB26708.1"/>
    <property type="molecule type" value="Genomic_DNA"/>
</dbReference>
<evidence type="ECO:0000256" key="6">
    <source>
        <dbReference type="SAM" id="Phobius"/>
    </source>
</evidence>
<feature type="transmembrane region" description="Helical" evidence="6">
    <location>
        <begin position="173"/>
        <end position="195"/>
    </location>
</feature>
<feature type="transmembrane region" description="Helical" evidence="6">
    <location>
        <begin position="313"/>
        <end position="336"/>
    </location>
</feature>
<accession>A0A382CKG7</accession>
<feature type="transmembrane region" description="Helical" evidence="6">
    <location>
        <begin position="342"/>
        <end position="361"/>
    </location>
</feature>
<feature type="transmembrane region" description="Helical" evidence="6">
    <location>
        <begin position="265"/>
        <end position="282"/>
    </location>
</feature>
<dbReference type="InterPro" id="IPR001750">
    <property type="entry name" value="ND/Mrp_TM"/>
</dbReference>
<dbReference type="GO" id="GO:0042773">
    <property type="term" value="P:ATP synthesis coupled electron transport"/>
    <property type="evidence" value="ECO:0007669"/>
    <property type="project" value="InterPro"/>
</dbReference>